<dbReference type="EMBL" id="KN824924">
    <property type="protein sequence ID" value="KIK97694.1"/>
    <property type="molecule type" value="Genomic_DNA"/>
</dbReference>
<feature type="region of interest" description="Disordered" evidence="1">
    <location>
        <begin position="79"/>
        <end position="107"/>
    </location>
</feature>
<reference evidence="2 3" key="1">
    <citation type="submission" date="2014-04" db="EMBL/GenBank/DDBJ databases">
        <authorList>
            <consortium name="DOE Joint Genome Institute"/>
            <person name="Kuo A."/>
            <person name="Kohler A."/>
            <person name="Jargeat P."/>
            <person name="Nagy L.G."/>
            <person name="Floudas D."/>
            <person name="Copeland A."/>
            <person name="Barry K.W."/>
            <person name="Cichocki N."/>
            <person name="Veneault-Fourrey C."/>
            <person name="LaButti K."/>
            <person name="Lindquist E.A."/>
            <person name="Lipzen A."/>
            <person name="Lundell T."/>
            <person name="Morin E."/>
            <person name="Murat C."/>
            <person name="Sun H."/>
            <person name="Tunlid A."/>
            <person name="Henrissat B."/>
            <person name="Grigoriev I.V."/>
            <person name="Hibbett D.S."/>
            <person name="Martin F."/>
            <person name="Nordberg H.P."/>
            <person name="Cantor M.N."/>
            <person name="Hua S.X."/>
        </authorList>
    </citation>
    <scope>NUCLEOTIDE SEQUENCE [LARGE SCALE GENOMIC DNA]</scope>
    <source>
        <strain evidence="2 3">Ve08.2h10</strain>
    </source>
</reference>
<dbReference type="AlphaFoldDB" id="A0A0D0E7G0"/>
<feature type="compositionally biased region" description="Acidic residues" evidence="1">
    <location>
        <begin position="94"/>
        <end position="107"/>
    </location>
</feature>
<proteinExistence type="predicted"/>
<evidence type="ECO:0008006" key="4">
    <source>
        <dbReference type="Google" id="ProtNLM"/>
    </source>
</evidence>
<evidence type="ECO:0000313" key="2">
    <source>
        <dbReference type="EMBL" id="KIK97694.1"/>
    </source>
</evidence>
<sequence length="107" mass="11506">MTTHTTNPVLTTSYTLCPPKATTPPQALTPTVSHSFPVAVSSENRSDAREYYSALRKSIAAAREKLGEELTAWRDAVGNSESGKEKLVKAAHVEDDEGDEGDEGDDV</sequence>
<organism evidence="2 3">
    <name type="scientific">Paxillus rubicundulus Ve08.2h10</name>
    <dbReference type="NCBI Taxonomy" id="930991"/>
    <lineage>
        <taxon>Eukaryota</taxon>
        <taxon>Fungi</taxon>
        <taxon>Dikarya</taxon>
        <taxon>Basidiomycota</taxon>
        <taxon>Agaricomycotina</taxon>
        <taxon>Agaricomycetes</taxon>
        <taxon>Agaricomycetidae</taxon>
        <taxon>Boletales</taxon>
        <taxon>Paxilineae</taxon>
        <taxon>Paxillaceae</taxon>
        <taxon>Paxillus</taxon>
    </lineage>
</organism>
<reference evidence="3" key="2">
    <citation type="submission" date="2015-01" db="EMBL/GenBank/DDBJ databases">
        <title>Evolutionary Origins and Diversification of the Mycorrhizal Mutualists.</title>
        <authorList>
            <consortium name="DOE Joint Genome Institute"/>
            <consortium name="Mycorrhizal Genomics Consortium"/>
            <person name="Kohler A."/>
            <person name="Kuo A."/>
            <person name="Nagy L.G."/>
            <person name="Floudas D."/>
            <person name="Copeland A."/>
            <person name="Barry K.W."/>
            <person name="Cichocki N."/>
            <person name="Veneault-Fourrey C."/>
            <person name="LaButti K."/>
            <person name="Lindquist E.A."/>
            <person name="Lipzen A."/>
            <person name="Lundell T."/>
            <person name="Morin E."/>
            <person name="Murat C."/>
            <person name="Riley R."/>
            <person name="Ohm R."/>
            <person name="Sun H."/>
            <person name="Tunlid A."/>
            <person name="Henrissat B."/>
            <person name="Grigoriev I.V."/>
            <person name="Hibbett D.S."/>
            <person name="Martin F."/>
        </authorList>
    </citation>
    <scope>NUCLEOTIDE SEQUENCE [LARGE SCALE GENOMIC DNA]</scope>
    <source>
        <strain evidence="3">Ve08.2h10</strain>
    </source>
</reference>
<dbReference type="HOGENOM" id="CLU_148177_0_0_1"/>
<feature type="compositionally biased region" description="Basic and acidic residues" evidence="1">
    <location>
        <begin position="82"/>
        <end position="93"/>
    </location>
</feature>
<evidence type="ECO:0000256" key="1">
    <source>
        <dbReference type="SAM" id="MobiDB-lite"/>
    </source>
</evidence>
<accession>A0A0D0E7G0</accession>
<name>A0A0D0E7G0_9AGAM</name>
<keyword evidence="3" id="KW-1185">Reference proteome</keyword>
<evidence type="ECO:0000313" key="3">
    <source>
        <dbReference type="Proteomes" id="UP000054538"/>
    </source>
</evidence>
<protein>
    <recommendedName>
        <fullName evidence="4">EKC/KEOPS complex subunit GON7</fullName>
    </recommendedName>
</protein>
<dbReference type="Proteomes" id="UP000054538">
    <property type="component" value="Unassembled WGS sequence"/>
</dbReference>
<dbReference type="OrthoDB" id="2553859at2759"/>
<dbReference type="InParanoid" id="A0A0D0E7G0"/>
<gene>
    <name evidence="2" type="ORF">PAXRUDRAFT_824655</name>
</gene>